<dbReference type="AlphaFoldDB" id="A0AAJ7W4A6"/>
<feature type="transmembrane region" description="Helical" evidence="8">
    <location>
        <begin position="119"/>
        <end position="140"/>
    </location>
</feature>
<evidence type="ECO:0000256" key="2">
    <source>
        <dbReference type="ARBA" id="ARBA00022475"/>
    </source>
</evidence>
<dbReference type="KEGG" id="ccin:107271010"/>
<dbReference type="GO" id="GO:0008049">
    <property type="term" value="P:male courtship behavior"/>
    <property type="evidence" value="ECO:0007669"/>
    <property type="project" value="TreeGrafter"/>
</dbReference>
<dbReference type="GO" id="GO:0030425">
    <property type="term" value="C:dendrite"/>
    <property type="evidence" value="ECO:0007669"/>
    <property type="project" value="TreeGrafter"/>
</dbReference>
<dbReference type="GO" id="GO:0050909">
    <property type="term" value="P:sensory perception of taste"/>
    <property type="evidence" value="ECO:0007669"/>
    <property type="project" value="InterPro"/>
</dbReference>
<evidence type="ECO:0000256" key="3">
    <source>
        <dbReference type="ARBA" id="ARBA00022692"/>
    </source>
</evidence>
<sequence>MCIVRELKLFLQLTKLFGFTPYSLEKIELPIQKYAVAYSLFCAGFYGFVIYQRSIEVSLGDVDKLFVLMIIRTILANVALWNDILFGIFYRTKLVIAFQKIWRYDLETRTALDKRVVRYSWTVIFFIFFNDVCISFLTYFSETQKPGLVVVLYNMIYVPMSFSIFKFTLIVYAIQRRLQRLNKMVSAGMRSVIAEINIGCPRVSMKDVRWLHSCLISAIKDVNSLYQLPLFLWIVTLTFNITSRIYSIGQNSASLLLILRECNMILFCTVLLITVITICHVTACEANKTGCIMFSPQLKFVQNRTSTSGEEGISVGQYFLFHPIHFSAAAGIITIDLPLLLSIAGAMTTYLVILRVPNYAPTSKLVLGSTRTSTLLIGL</sequence>
<comment type="similarity">
    <text evidence="8">Belongs to the insect chemoreceptor superfamily. Gustatory receptor (GR) family.</text>
</comment>
<proteinExistence type="inferred from homology"/>
<feature type="transmembrane region" description="Helical" evidence="8">
    <location>
        <begin position="264"/>
        <end position="283"/>
    </location>
</feature>
<accession>A0AAJ7W4A6</accession>
<comment type="subcellular location">
    <subcellularLocation>
        <location evidence="1 8">Cell membrane</location>
        <topology evidence="1 8">Multi-pass membrane protein</topology>
    </subcellularLocation>
</comment>
<keyword evidence="7 8" id="KW-0807">Transducer</keyword>
<dbReference type="GeneID" id="107271010"/>
<dbReference type="GO" id="GO:0007165">
    <property type="term" value="P:signal transduction"/>
    <property type="evidence" value="ECO:0007669"/>
    <property type="project" value="UniProtKB-KW"/>
</dbReference>
<keyword evidence="2 8" id="KW-1003">Cell membrane</keyword>
<feature type="transmembrane region" description="Helical" evidence="8">
    <location>
        <begin position="152"/>
        <end position="174"/>
    </location>
</feature>
<evidence type="ECO:0000256" key="1">
    <source>
        <dbReference type="ARBA" id="ARBA00004651"/>
    </source>
</evidence>
<dbReference type="PANTHER" id="PTHR21143">
    <property type="entry name" value="INVERTEBRATE GUSTATORY RECEPTOR"/>
    <property type="match status" value="1"/>
</dbReference>
<dbReference type="GO" id="GO:0043025">
    <property type="term" value="C:neuronal cell body"/>
    <property type="evidence" value="ECO:0007669"/>
    <property type="project" value="TreeGrafter"/>
</dbReference>
<dbReference type="InterPro" id="IPR013604">
    <property type="entry name" value="7TM_chemorcpt"/>
</dbReference>
<evidence type="ECO:0000256" key="7">
    <source>
        <dbReference type="ARBA" id="ARBA00023224"/>
    </source>
</evidence>
<keyword evidence="6 8" id="KW-0675">Receptor</keyword>
<evidence type="ECO:0000256" key="4">
    <source>
        <dbReference type="ARBA" id="ARBA00022989"/>
    </source>
</evidence>
<dbReference type="GO" id="GO:0005886">
    <property type="term" value="C:plasma membrane"/>
    <property type="evidence" value="ECO:0007669"/>
    <property type="project" value="UniProtKB-SubCell"/>
</dbReference>
<dbReference type="GO" id="GO:0007635">
    <property type="term" value="P:chemosensory behavior"/>
    <property type="evidence" value="ECO:0007669"/>
    <property type="project" value="TreeGrafter"/>
</dbReference>
<keyword evidence="4 8" id="KW-1133">Transmembrane helix</keyword>
<comment type="caution">
    <text evidence="8">Lacks conserved residue(s) required for the propagation of feature annotation.</text>
</comment>
<evidence type="ECO:0000313" key="9">
    <source>
        <dbReference type="Proteomes" id="UP000694920"/>
    </source>
</evidence>
<comment type="function">
    <text evidence="8">Gustatory receptor which mediates acceptance or avoidance behavior, depending on its substrates.</text>
</comment>
<gene>
    <name evidence="10" type="primary">LOC107271010</name>
</gene>
<dbReference type="Pfam" id="PF08395">
    <property type="entry name" value="7tm_7"/>
    <property type="match status" value="1"/>
</dbReference>
<organism evidence="9 10">
    <name type="scientific">Cephus cinctus</name>
    <name type="common">Wheat stem sawfly</name>
    <dbReference type="NCBI Taxonomy" id="211228"/>
    <lineage>
        <taxon>Eukaryota</taxon>
        <taxon>Metazoa</taxon>
        <taxon>Ecdysozoa</taxon>
        <taxon>Arthropoda</taxon>
        <taxon>Hexapoda</taxon>
        <taxon>Insecta</taxon>
        <taxon>Pterygota</taxon>
        <taxon>Neoptera</taxon>
        <taxon>Endopterygota</taxon>
        <taxon>Hymenoptera</taxon>
        <taxon>Cephoidea</taxon>
        <taxon>Cephidae</taxon>
        <taxon>Cephus</taxon>
    </lineage>
</organism>
<dbReference type="RefSeq" id="XP_024944030.1">
    <property type="nucleotide sequence ID" value="XM_025088262.1"/>
</dbReference>
<reference evidence="10" key="1">
    <citation type="submission" date="2025-08" db="UniProtKB">
        <authorList>
            <consortium name="RefSeq"/>
        </authorList>
    </citation>
    <scope>IDENTIFICATION</scope>
</reference>
<feature type="transmembrane region" description="Helical" evidence="8">
    <location>
        <begin position="65"/>
        <end position="90"/>
    </location>
</feature>
<protein>
    <recommendedName>
        <fullName evidence="8">Gustatory receptor</fullName>
    </recommendedName>
</protein>
<evidence type="ECO:0000256" key="8">
    <source>
        <dbReference type="RuleBase" id="RU363108"/>
    </source>
</evidence>
<dbReference type="GO" id="GO:0030424">
    <property type="term" value="C:axon"/>
    <property type="evidence" value="ECO:0007669"/>
    <property type="project" value="TreeGrafter"/>
</dbReference>
<keyword evidence="5 8" id="KW-0472">Membrane</keyword>
<dbReference type="Proteomes" id="UP000694920">
    <property type="component" value="Unplaced"/>
</dbReference>
<keyword evidence="3 8" id="KW-0812">Transmembrane</keyword>
<feature type="transmembrane region" description="Helical" evidence="8">
    <location>
        <begin position="34"/>
        <end position="53"/>
    </location>
</feature>
<dbReference type="PANTHER" id="PTHR21143:SF134">
    <property type="entry name" value="GUSTATORY RECEPTOR"/>
    <property type="match status" value="1"/>
</dbReference>
<evidence type="ECO:0000256" key="6">
    <source>
        <dbReference type="ARBA" id="ARBA00023170"/>
    </source>
</evidence>
<evidence type="ECO:0000313" key="10">
    <source>
        <dbReference type="RefSeq" id="XP_024944030.1"/>
    </source>
</evidence>
<name>A0AAJ7W4A6_CEPCN</name>
<evidence type="ECO:0000256" key="5">
    <source>
        <dbReference type="ARBA" id="ARBA00023136"/>
    </source>
</evidence>
<feature type="transmembrane region" description="Helical" evidence="8">
    <location>
        <begin position="328"/>
        <end position="354"/>
    </location>
</feature>
<keyword evidence="9" id="KW-1185">Reference proteome</keyword>